<comment type="caution">
    <text evidence="6">The sequence shown here is derived from an EMBL/GenBank/DDBJ whole genome shotgun (WGS) entry which is preliminary data.</text>
</comment>
<accession>A0A9P3H1V5</accession>
<dbReference type="OrthoDB" id="2309723at2759"/>
<proteinExistence type="predicted"/>
<feature type="site" description="Lowers pKa of active site Cys" evidence="3">
    <location>
        <position position="297"/>
    </location>
</feature>
<organism evidence="6 7">
    <name type="scientific">Entomortierella parvispora</name>
    <dbReference type="NCBI Taxonomy" id="205924"/>
    <lineage>
        <taxon>Eukaryota</taxon>
        <taxon>Fungi</taxon>
        <taxon>Fungi incertae sedis</taxon>
        <taxon>Mucoromycota</taxon>
        <taxon>Mortierellomycotina</taxon>
        <taxon>Mortierellomycetes</taxon>
        <taxon>Mortierellales</taxon>
        <taxon>Mortierellaceae</taxon>
        <taxon>Entomortierella</taxon>
    </lineage>
</organism>
<feature type="site" description="Lowers pKa of active site Cys" evidence="3">
    <location>
        <position position="253"/>
    </location>
</feature>
<dbReference type="SFLD" id="SFLDG01206">
    <property type="entry name" value="Xi.1"/>
    <property type="match status" value="1"/>
</dbReference>
<dbReference type="GO" id="GO:0005737">
    <property type="term" value="C:cytoplasm"/>
    <property type="evidence" value="ECO:0007669"/>
    <property type="project" value="TreeGrafter"/>
</dbReference>
<dbReference type="SFLD" id="SFLDG01148">
    <property type="entry name" value="Xi_(cytGST)"/>
    <property type="match status" value="1"/>
</dbReference>
<dbReference type="InterPro" id="IPR036249">
    <property type="entry name" value="Thioredoxin-like_sf"/>
</dbReference>
<feature type="binding site" evidence="2">
    <location>
        <begin position="128"/>
        <end position="131"/>
    </location>
    <ligand>
        <name>glutathione</name>
        <dbReference type="ChEBI" id="CHEBI:57925"/>
    </ligand>
</feature>
<feature type="binding site" evidence="2">
    <location>
        <begin position="146"/>
        <end position="147"/>
    </location>
    <ligand>
        <name>glutathione</name>
        <dbReference type="ChEBI" id="CHEBI:57925"/>
    </ligand>
</feature>
<feature type="region of interest" description="Disordered" evidence="4">
    <location>
        <begin position="1"/>
        <end position="23"/>
    </location>
</feature>
<evidence type="ECO:0000313" key="7">
    <source>
        <dbReference type="Proteomes" id="UP000827284"/>
    </source>
</evidence>
<dbReference type="Gene3D" id="3.40.30.10">
    <property type="entry name" value="Glutaredoxin"/>
    <property type="match status" value="1"/>
</dbReference>
<dbReference type="PANTHER" id="PTHR32419">
    <property type="entry name" value="GLUTATHIONYL-HYDROQUINONE REDUCTASE"/>
    <property type="match status" value="1"/>
</dbReference>
<dbReference type="Gene3D" id="1.20.1050.10">
    <property type="match status" value="1"/>
</dbReference>
<dbReference type="InterPro" id="IPR016639">
    <property type="entry name" value="GST_Omega/GSH"/>
</dbReference>
<reference evidence="6" key="2">
    <citation type="journal article" date="2022" name="Microbiol. Resour. Announc.">
        <title>Whole-Genome Sequence of Entomortierella parvispora E1425, a Mucoromycotan Fungus Associated with Burkholderiaceae-Related Endosymbiotic Bacteria.</title>
        <authorList>
            <person name="Herlambang A."/>
            <person name="Guo Y."/>
            <person name="Takashima Y."/>
            <person name="Narisawa K."/>
            <person name="Ohta H."/>
            <person name="Nishizawa T."/>
        </authorList>
    </citation>
    <scope>NUCLEOTIDE SEQUENCE</scope>
    <source>
        <strain evidence="6">E1425</strain>
    </source>
</reference>
<dbReference type="Pfam" id="PF13410">
    <property type="entry name" value="GST_C_2"/>
    <property type="match status" value="1"/>
</dbReference>
<evidence type="ECO:0000256" key="4">
    <source>
        <dbReference type="SAM" id="MobiDB-lite"/>
    </source>
</evidence>
<dbReference type="SFLD" id="SFLDS00019">
    <property type="entry name" value="Glutathione_Transferase_(cytos"/>
    <property type="match status" value="1"/>
</dbReference>
<evidence type="ECO:0000259" key="5">
    <source>
        <dbReference type="PROSITE" id="PS50405"/>
    </source>
</evidence>
<name>A0A9P3H1V5_9FUNG</name>
<feature type="active site" description="Nucleophile" evidence="1">
    <location>
        <position position="65"/>
    </location>
</feature>
<keyword evidence="7" id="KW-1185">Reference proteome</keyword>
<protein>
    <submittedName>
        <fullName evidence="6">Glutathionyl-hydroquinone reductase</fullName>
    </submittedName>
</protein>
<dbReference type="GO" id="GO:0004364">
    <property type="term" value="F:glutathione transferase activity"/>
    <property type="evidence" value="ECO:0007669"/>
    <property type="project" value="InterPro"/>
</dbReference>
<dbReference type="InterPro" id="IPR036282">
    <property type="entry name" value="Glutathione-S-Trfase_C_sf"/>
</dbReference>
<evidence type="ECO:0000256" key="3">
    <source>
        <dbReference type="PIRSR" id="PIRSR015753-3"/>
    </source>
</evidence>
<dbReference type="InterPro" id="IPR047047">
    <property type="entry name" value="GST_Omega-like_C"/>
</dbReference>
<feature type="domain" description="GST C-terminal" evidence="5">
    <location>
        <begin position="172"/>
        <end position="297"/>
    </location>
</feature>
<dbReference type="PANTHER" id="PTHR32419:SF6">
    <property type="entry name" value="GLUTATHIONE S-TRANSFERASE OMEGA-LIKE 1-RELATED"/>
    <property type="match status" value="1"/>
</dbReference>
<evidence type="ECO:0000313" key="6">
    <source>
        <dbReference type="EMBL" id="GJJ68568.1"/>
    </source>
</evidence>
<dbReference type="PROSITE" id="PS50405">
    <property type="entry name" value="GST_CTER"/>
    <property type="match status" value="1"/>
</dbReference>
<dbReference type="PIRSF" id="PIRSF015753">
    <property type="entry name" value="GST"/>
    <property type="match status" value="1"/>
</dbReference>
<reference evidence="6" key="1">
    <citation type="submission" date="2021-11" db="EMBL/GenBank/DDBJ databases">
        <authorList>
            <person name="Herlambang A."/>
            <person name="Guo Y."/>
            <person name="Takashima Y."/>
            <person name="Nishizawa T."/>
        </authorList>
    </citation>
    <scope>NUCLEOTIDE SEQUENCE</scope>
    <source>
        <strain evidence="6">E1425</strain>
    </source>
</reference>
<evidence type="ECO:0000256" key="2">
    <source>
        <dbReference type="PIRSR" id="PIRSR015753-2"/>
    </source>
</evidence>
<feature type="binding site" evidence="2">
    <location>
        <position position="98"/>
    </location>
    <ligand>
        <name>glutathione</name>
        <dbReference type="ChEBI" id="CHEBI:57925"/>
    </ligand>
</feature>
<dbReference type="EMBL" id="BQFW01000002">
    <property type="protein sequence ID" value="GJJ68568.1"/>
    <property type="molecule type" value="Genomic_DNA"/>
</dbReference>
<sequence>MSSSSTPHDPIASGPGATSFEAGFADSTGEFKRQASSFRDSIENTPGSKFPAEKARYHLYVSYTCPWAHRTMLVRALKGLEDVISVDSVHYILDEGGWEFKDEFRDSLYRSHYLREIYLKADPQYDARVTVPVLWDKKTKTIVNNESSEIIRMLNTAFDKLVPGKAGINLYPDHLKAEIDSVNEWIYDTVNNGVYKCGFATTQEAYDKNVYPLFESLDKIGGMLSKSDYLVGKTLTEADVRLWTTVIRFDPVYHGHFKCNIKGIEKDYPHILKWARRIYQMPKVAETVNMKWIKDGYYQSHPSMNPTRIVAAGWGPNLAEPKIV</sequence>
<dbReference type="SUPFAM" id="SSF47616">
    <property type="entry name" value="GST C-terminal domain-like"/>
    <property type="match status" value="1"/>
</dbReference>
<dbReference type="SUPFAM" id="SSF52833">
    <property type="entry name" value="Thioredoxin-like"/>
    <property type="match status" value="1"/>
</dbReference>
<dbReference type="AlphaFoldDB" id="A0A9P3H1V5"/>
<dbReference type="Proteomes" id="UP000827284">
    <property type="component" value="Unassembled WGS sequence"/>
</dbReference>
<dbReference type="InterPro" id="IPR040079">
    <property type="entry name" value="Glutathione_S-Trfase"/>
</dbReference>
<dbReference type="InterPro" id="IPR010987">
    <property type="entry name" value="Glutathione-S-Trfase_C-like"/>
</dbReference>
<dbReference type="InterPro" id="IPR004045">
    <property type="entry name" value="Glutathione_S-Trfase_N"/>
</dbReference>
<gene>
    <name evidence="6" type="ORF">EMPS_00914</name>
</gene>
<dbReference type="Pfam" id="PF13409">
    <property type="entry name" value="GST_N_2"/>
    <property type="match status" value="1"/>
</dbReference>
<feature type="active site" description="Proton donor/acceptor" evidence="1">
    <location>
        <position position="195"/>
    </location>
</feature>
<dbReference type="CDD" id="cd03190">
    <property type="entry name" value="GST_C_Omega_like"/>
    <property type="match status" value="1"/>
</dbReference>
<evidence type="ECO:0000256" key="1">
    <source>
        <dbReference type="PIRSR" id="PIRSR015753-1"/>
    </source>
</evidence>